<dbReference type="NCBIfam" id="TIGR01669">
    <property type="entry name" value="phage_XkdX"/>
    <property type="match status" value="1"/>
</dbReference>
<dbReference type="EMBL" id="AODF01000003">
    <property type="protein sequence ID" value="EUJ33512.1"/>
    <property type="molecule type" value="Genomic_DNA"/>
</dbReference>
<dbReference type="RefSeq" id="WP_077913128.1">
    <property type="nucleotide sequence ID" value="NZ_AODF01000003.1"/>
</dbReference>
<keyword evidence="2" id="KW-1185">Reference proteome</keyword>
<name>A0ABN0RHY6_9LIST</name>
<protein>
    <recommendedName>
        <fullName evidence="3">XkdX family protein</fullName>
    </recommendedName>
</protein>
<evidence type="ECO:0008006" key="3">
    <source>
        <dbReference type="Google" id="ProtNLM"/>
    </source>
</evidence>
<sequence>MAIDWFEKIKEYYLGGFYDIKEVQRFVELKKITVSQSEEILNSKEEAE</sequence>
<evidence type="ECO:0000313" key="2">
    <source>
        <dbReference type="Proteomes" id="UP000019249"/>
    </source>
</evidence>
<reference evidence="1 2" key="1">
    <citation type="journal article" date="2014" name="Int. J. Syst. Evol. Microbiol.">
        <title>Listeria floridensis sp. nov., Listeria aquatica sp. nov., Listeria cornellensis sp. nov., Listeria riparia sp. nov. and Listeria grandensis sp. nov., from agricultural and natural environments.</title>
        <authorList>
            <person name="den Bakker H.C."/>
            <person name="Warchocki S."/>
            <person name="Wright E.M."/>
            <person name="Allred A.F."/>
            <person name="Ahlstrom C."/>
            <person name="Manuel C.S."/>
            <person name="Stasiewicz M.J."/>
            <person name="Burrell A."/>
            <person name="Roof S."/>
            <person name="Strawn L."/>
            <person name="Fortes E.D."/>
            <person name="Nightingale K.K."/>
            <person name="Kephart D."/>
            <person name="Wiedmann M."/>
        </authorList>
    </citation>
    <scope>NUCLEOTIDE SEQUENCE [LARGE SCALE GENOMIC DNA]</scope>
    <source>
        <strain evidence="1 2">FSL S10-1187</strain>
    </source>
</reference>
<comment type="caution">
    <text evidence="1">The sequence shown here is derived from an EMBL/GenBank/DDBJ whole genome shotgun (WGS) entry which is preliminary data.</text>
</comment>
<accession>A0ABN0RHY6</accession>
<organism evidence="1 2">
    <name type="scientific">Listeria floridensis FSL S10-1187</name>
    <dbReference type="NCBI Taxonomy" id="1265817"/>
    <lineage>
        <taxon>Bacteria</taxon>
        <taxon>Bacillati</taxon>
        <taxon>Bacillota</taxon>
        <taxon>Bacilli</taxon>
        <taxon>Bacillales</taxon>
        <taxon>Listeriaceae</taxon>
        <taxon>Listeria</taxon>
    </lineage>
</organism>
<gene>
    <name evidence="1" type="ORF">MFLO_02378</name>
</gene>
<dbReference type="Proteomes" id="UP000019249">
    <property type="component" value="Unassembled WGS sequence"/>
</dbReference>
<dbReference type="Pfam" id="PF09693">
    <property type="entry name" value="Phage_XkdX"/>
    <property type="match status" value="1"/>
</dbReference>
<proteinExistence type="predicted"/>
<evidence type="ECO:0000313" key="1">
    <source>
        <dbReference type="EMBL" id="EUJ33512.1"/>
    </source>
</evidence>
<dbReference type="InterPro" id="IPR010022">
    <property type="entry name" value="XkdX"/>
</dbReference>